<evidence type="ECO:0000313" key="1">
    <source>
        <dbReference type="EMBL" id="PIO96620.1"/>
    </source>
</evidence>
<protein>
    <submittedName>
        <fullName evidence="1">Uncharacterized protein</fullName>
    </submittedName>
</protein>
<dbReference type="Proteomes" id="UP000231070">
    <property type="component" value="Unassembled WGS sequence"/>
</dbReference>
<organism evidence="1 2">
    <name type="scientific">Pleomorphomonas carboxyditropha</name>
    <dbReference type="NCBI Taxonomy" id="2023338"/>
    <lineage>
        <taxon>Bacteria</taxon>
        <taxon>Pseudomonadati</taxon>
        <taxon>Pseudomonadota</taxon>
        <taxon>Alphaproteobacteria</taxon>
        <taxon>Hyphomicrobiales</taxon>
        <taxon>Pleomorphomonadaceae</taxon>
        <taxon>Pleomorphomonas</taxon>
    </lineage>
</organism>
<dbReference type="AlphaFoldDB" id="A0A2G9WR54"/>
<dbReference type="EMBL" id="NQVN01000029">
    <property type="protein sequence ID" value="PIO96620.1"/>
    <property type="molecule type" value="Genomic_DNA"/>
</dbReference>
<evidence type="ECO:0000313" key="2">
    <source>
        <dbReference type="Proteomes" id="UP000231070"/>
    </source>
</evidence>
<gene>
    <name evidence="1" type="ORF">CJ014_24545</name>
</gene>
<comment type="caution">
    <text evidence="1">The sequence shown here is derived from an EMBL/GenBank/DDBJ whole genome shotgun (WGS) entry which is preliminary data.</text>
</comment>
<name>A0A2G9WR54_9HYPH</name>
<reference evidence="1 2" key="1">
    <citation type="submission" date="2017-08" db="EMBL/GenBank/DDBJ databases">
        <title>Pleomorphomonas carboxidotrophicus sp. nov., a new mesophilic hydrogenogenic carboxidotroph.</title>
        <authorList>
            <person name="Esquivel-Elizondo S."/>
            <person name="Krajmalnik-Brown R."/>
            <person name="Maldonado J."/>
        </authorList>
    </citation>
    <scope>NUCLEOTIDE SEQUENCE [LARGE SCALE GENOMIC DNA]</scope>
    <source>
        <strain evidence="1 2">SVCO-16</strain>
    </source>
</reference>
<proteinExistence type="predicted"/>
<sequence>MLESVEGGVVVQKFVQGLVLALAVLLGGIHAEAATVAMTPEGLVDLSKFDELEKLFIVKVAENLLISSIDDHYDELLARKGGSLNLKKVAALSYAMLASEAKRVGLDTLAEIYGFKVKNFTDGIHGTADGKEIEDFDAKIETVKQQYFDSVMQRHANKKGTTVPPEEMQDIARRMEKDIFATAMEKVAGDN</sequence>
<accession>A0A2G9WR54</accession>
<keyword evidence="2" id="KW-1185">Reference proteome</keyword>